<gene>
    <name evidence="1" type="ORF">AWN73_12445</name>
</gene>
<dbReference type="EMBL" id="LRDH01000101">
    <property type="protein sequence ID" value="PPV15306.1"/>
    <property type="molecule type" value="Genomic_DNA"/>
</dbReference>
<proteinExistence type="predicted"/>
<accession>A0A2S7FBC0</accession>
<evidence type="ECO:0000313" key="2">
    <source>
        <dbReference type="Proteomes" id="UP000238081"/>
    </source>
</evidence>
<reference evidence="1 2" key="1">
    <citation type="submission" date="2016-01" db="EMBL/GenBank/DDBJ databases">
        <title>Characterization of the Clostridium difficile lineages that are prevalent in Hong Kong and China.</title>
        <authorList>
            <person name="Kwok J.S.-L."/>
            <person name="Lam W.-Y."/>
            <person name="Ip M."/>
            <person name="Chan T.-F."/>
            <person name="Hawkey P.M."/>
            <person name="Tsui S.K.-W."/>
        </authorList>
    </citation>
    <scope>NUCLEOTIDE SEQUENCE [LARGE SCALE GENOMIC DNA]</scope>
    <source>
        <strain evidence="1 2">300064</strain>
    </source>
</reference>
<sequence>MFIGNYPKFNEGRILKSGMLESLRDYPREIMKIKYEKCSDGIIAGCDIEVKDNFIVIKEGIIKFGKNIYTLKKDYLIKYANNNVLTSIKVKFLPEHDEGDYVRIEAEIFMTEDITIKDGEMELCRFKLREGARLRREYVSFIDFSTEFDTVNIINAPFAAIGESSLSPYILRTFGREMLKYDLTESFDINFACLCVQSRDTIEKDIIISYVKSKLNITDGEYTNEQLYNYLVQILESVSNGQGSQGTRSKGRYKKIFID</sequence>
<dbReference type="Proteomes" id="UP000238081">
    <property type="component" value="Unassembled WGS sequence"/>
</dbReference>
<evidence type="ECO:0008006" key="3">
    <source>
        <dbReference type="Google" id="ProtNLM"/>
    </source>
</evidence>
<name>A0A2S7FBC0_CLOBU</name>
<protein>
    <recommendedName>
        <fullName evidence="3">DNA and RNA helicase</fullName>
    </recommendedName>
</protein>
<comment type="caution">
    <text evidence="1">The sequence shown here is derived from an EMBL/GenBank/DDBJ whole genome shotgun (WGS) entry which is preliminary data.</text>
</comment>
<dbReference type="RefSeq" id="WP_043666480.1">
    <property type="nucleotide sequence ID" value="NZ_CAVLFN010000001.1"/>
</dbReference>
<organism evidence="1 2">
    <name type="scientific">Clostridium butyricum</name>
    <dbReference type="NCBI Taxonomy" id="1492"/>
    <lineage>
        <taxon>Bacteria</taxon>
        <taxon>Bacillati</taxon>
        <taxon>Bacillota</taxon>
        <taxon>Clostridia</taxon>
        <taxon>Eubacteriales</taxon>
        <taxon>Clostridiaceae</taxon>
        <taxon>Clostridium</taxon>
    </lineage>
</organism>
<dbReference type="AlphaFoldDB" id="A0A2S7FBC0"/>
<evidence type="ECO:0000313" key="1">
    <source>
        <dbReference type="EMBL" id="PPV15306.1"/>
    </source>
</evidence>